<dbReference type="GO" id="GO:0002949">
    <property type="term" value="P:tRNA threonylcarbamoyladenosine modification"/>
    <property type="evidence" value="ECO:0007669"/>
    <property type="project" value="InterPro"/>
</dbReference>
<dbReference type="PIRSF" id="PIRSF036599">
    <property type="entry name" value="AtpPhos"/>
    <property type="match status" value="1"/>
</dbReference>
<evidence type="ECO:0000256" key="5">
    <source>
        <dbReference type="ARBA" id="ARBA00022694"/>
    </source>
</evidence>
<accession>A0A6C1KPN6</accession>
<evidence type="ECO:0000256" key="6">
    <source>
        <dbReference type="ARBA" id="ARBA00022723"/>
    </source>
</evidence>
<dbReference type="SUPFAM" id="SSF56112">
    <property type="entry name" value="Protein kinase-like (PK-like)"/>
    <property type="match status" value="1"/>
</dbReference>
<dbReference type="GeneID" id="95775514"/>
<keyword evidence="6" id="KW-0479">Metal-binding</keyword>
<dbReference type="PANTHER" id="PTHR33540">
    <property type="entry name" value="TRNA THREONYLCARBAMOYLADENOSINE BIOSYNTHESIS PROTEIN TSAE"/>
    <property type="match status" value="1"/>
</dbReference>
<dbReference type="AlphaFoldDB" id="A0A6C1KPN6"/>
<proteinExistence type="inferred from homology"/>
<keyword evidence="8" id="KW-0067">ATP-binding</keyword>
<evidence type="ECO:0000256" key="10">
    <source>
        <dbReference type="ARBA" id="ARBA00032441"/>
    </source>
</evidence>
<dbReference type="PANTHER" id="PTHR33540:SF2">
    <property type="entry name" value="TRNA THREONYLCARBAMOYLADENOSINE BIOSYNTHESIS PROTEIN TSAE"/>
    <property type="match status" value="1"/>
</dbReference>
<evidence type="ECO:0000256" key="3">
    <source>
        <dbReference type="ARBA" id="ARBA00019010"/>
    </source>
</evidence>
<dbReference type="Pfam" id="PF01636">
    <property type="entry name" value="APH"/>
    <property type="match status" value="1"/>
</dbReference>
<dbReference type="Gene3D" id="3.40.50.300">
    <property type="entry name" value="P-loop containing nucleotide triphosphate hydrolases"/>
    <property type="match status" value="1"/>
</dbReference>
<dbReference type="InterPro" id="IPR002575">
    <property type="entry name" value="Aminoglycoside_PTrfase"/>
</dbReference>
<evidence type="ECO:0000256" key="9">
    <source>
        <dbReference type="ARBA" id="ARBA00022842"/>
    </source>
</evidence>
<protein>
    <recommendedName>
        <fullName evidence="3">tRNA threonylcarbamoyladenosine biosynthesis protein TsaE</fullName>
    </recommendedName>
    <alternativeName>
        <fullName evidence="10">t(6)A37 threonylcarbamoyladenosine biosynthesis protein TsaE</fullName>
    </alternativeName>
</protein>
<keyword evidence="9" id="KW-0460">Magnesium</keyword>
<sequence length="523" mass="57758">MSLVIERLAGQPVACRVVLQDLAATARLAGWLSTWFGPKDTITLTGDLGAGKTEFARALIRAFAEDAGVDVPSPTFPILISYDFPRGRVVHADLYRIIETDELDELGWDELRENALLLVEWPDRADDRLPTDRLDVELFHAAGTDFGAGLGPEARVAILTGHGSVGARLDRFQIADGLIEQSGFAAAERVFLQGDASSRSYTRLVAPGRSAILMNAPRQPDGPPLRRGLPYSQLVHLAEDVKPFVAMDRALLAQGLSAPLLYSADLDAGLLVLEDLGREGVVAGSPAAPVPERYHAAMEVLAALHTRNLPRTLNVAPRVERALPAYDVAAMLTEIDLMLDWYLPARGIRLDGVVREEFHLLWRSALNPVLAEPPTWVLRDYHSPNLIWLPEREGLRKVGLIDFQDAVMGPAAYDVVSLAQDARVDVPEGLELQLVSHYVKLRREADPTFDVRGFARSYALMGAQRASKILGIFTRLNDRDGKPHYLRHLSRIRRHLARCLSHQDLGSLRSWYEAVLPSKDFAA</sequence>
<dbReference type="NCBIfam" id="TIGR00150">
    <property type="entry name" value="T6A_YjeE"/>
    <property type="match status" value="1"/>
</dbReference>
<organism evidence="12 13">
    <name type="scientific">Xanthobacter autotrophicus</name>
    <dbReference type="NCBI Taxonomy" id="280"/>
    <lineage>
        <taxon>Bacteria</taxon>
        <taxon>Pseudomonadati</taxon>
        <taxon>Pseudomonadota</taxon>
        <taxon>Alphaproteobacteria</taxon>
        <taxon>Hyphomicrobiales</taxon>
        <taxon>Xanthobacteraceae</taxon>
        <taxon>Xanthobacter</taxon>
    </lineage>
</organism>
<evidence type="ECO:0000256" key="4">
    <source>
        <dbReference type="ARBA" id="ARBA00022490"/>
    </source>
</evidence>
<dbReference type="Gene3D" id="3.90.1200.10">
    <property type="match status" value="1"/>
</dbReference>
<evidence type="ECO:0000256" key="8">
    <source>
        <dbReference type="ARBA" id="ARBA00022840"/>
    </source>
</evidence>
<dbReference type="InterPro" id="IPR011009">
    <property type="entry name" value="Kinase-like_dom_sf"/>
</dbReference>
<keyword evidence="12" id="KW-0808">Transferase</keyword>
<evidence type="ECO:0000256" key="2">
    <source>
        <dbReference type="ARBA" id="ARBA00007599"/>
    </source>
</evidence>
<evidence type="ECO:0000256" key="1">
    <source>
        <dbReference type="ARBA" id="ARBA00004496"/>
    </source>
</evidence>
<dbReference type="SUPFAM" id="SSF52540">
    <property type="entry name" value="P-loop containing nucleoside triphosphate hydrolases"/>
    <property type="match status" value="1"/>
</dbReference>
<dbReference type="InterPro" id="IPR012180">
    <property type="entry name" value="Bifunc_ATPase/PTrfase"/>
</dbReference>
<dbReference type="Gene3D" id="3.30.200.20">
    <property type="entry name" value="Phosphorylase Kinase, domain 1"/>
    <property type="match status" value="1"/>
</dbReference>
<gene>
    <name evidence="12" type="primary">tsaE</name>
    <name evidence="12" type="ORF">FBQ73_18860</name>
</gene>
<keyword evidence="5" id="KW-0819">tRNA processing</keyword>
<name>A0A6C1KPN6_XANAU</name>
<dbReference type="InterPro" id="IPR027417">
    <property type="entry name" value="P-loop_NTPase"/>
</dbReference>
<dbReference type="RefSeq" id="WP_138401026.1">
    <property type="nucleotide sequence ID" value="NZ_JBAFVI010000006.1"/>
</dbReference>
<evidence type="ECO:0000313" key="13">
    <source>
        <dbReference type="Proteomes" id="UP000305131"/>
    </source>
</evidence>
<feature type="domain" description="Aminoglycoside phosphotransferase" evidence="11">
    <location>
        <begin position="192"/>
        <end position="438"/>
    </location>
</feature>
<dbReference type="Proteomes" id="UP000305131">
    <property type="component" value="Unassembled WGS sequence"/>
</dbReference>
<dbReference type="GO" id="GO:0005524">
    <property type="term" value="F:ATP binding"/>
    <property type="evidence" value="ECO:0007669"/>
    <property type="project" value="UniProtKB-KW"/>
</dbReference>
<dbReference type="InterPro" id="IPR003442">
    <property type="entry name" value="T6A_TsaE"/>
</dbReference>
<comment type="subcellular location">
    <subcellularLocation>
        <location evidence="1">Cytoplasm</location>
    </subcellularLocation>
</comment>
<dbReference type="EMBL" id="VAUP01000037">
    <property type="protein sequence ID" value="TLX41516.1"/>
    <property type="molecule type" value="Genomic_DNA"/>
</dbReference>
<dbReference type="OrthoDB" id="9809275at2"/>
<dbReference type="GO" id="GO:0016740">
    <property type="term" value="F:transferase activity"/>
    <property type="evidence" value="ECO:0007669"/>
    <property type="project" value="UniProtKB-KW"/>
</dbReference>
<dbReference type="GO" id="GO:0005737">
    <property type="term" value="C:cytoplasm"/>
    <property type="evidence" value="ECO:0007669"/>
    <property type="project" value="UniProtKB-SubCell"/>
</dbReference>
<evidence type="ECO:0000259" key="11">
    <source>
        <dbReference type="Pfam" id="PF01636"/>
    </source>
</evidence>
<reference evidence="12 13" key="1">
    <citation type="submission" date="2019-05" db="EMBL/GenBank/DDBJ databases">
        <authorList>
            <person name="Zhou X."/>
        </authorList>
    </citation>
    <scope>NUCLEOTIDE SEQUENCE [LARGE SCALE GENOMIC DNA]</scope>
    <source>
        <strain evidence="12 13">DSM 432</strain>
    </source>
</reference>
<keyword evidence="4" id="KW-0963">Cytoplasm</keyword>
<evidence type="ECO:0000313" key="12">
    <source>
        <dbReference type="EMBL" id="TLX41516.1"/>
    </source>
</evidence>
<dbReference type="GO" id="GO:0046872">
    <property type="term" value="F:metal ion binding"/>
    <property type="evidence" value="ECO:0007669"/>
    <property type="project" value="UniProtKB-KW"/>
</dbReference>
<evidence type="ECO:0000256" key="7">
    <source>
        <dbReference type="ARBA" id="ARBA00022741"/>
    </source>
</evidence>
<keyword evidence="7" id="KW-0547">Nucleotide-binding</keyword>
<comment type="similarity">
    <text evidence="2">Belongs to the TsaE family.</text>
</comment>
<dbReference type="Pfam" id="PF02367">
    <property type="entry name" value="TsaE"/>
    <property type="match status" value="1"/>
</dbReference>
<comment type="caution">
    <text evidence="12">The sequence shown here is derived from an EMBL/GenBank/DDBJ whole genome shotgun (WGS) entry which is preliminary data.</text>
</comment>